<dbReference type="EMBL" id="BPLR01007835">
    <property type="protein sequence ID" value="GIY20072.1"/>
    <property type="molecule type" value="Genomic_DNA"/>
</dbReference>
<accession>A0AAV4RHZ8</accession>
<dbReference type="AlphaFoldDB" id="A0AAV4RHZ8"/>
<gene>
    <name evidence="2" type="primary">AVEN_184106_1</name>
    <name evidence="2" type="ORF">CEXT_18551</name>
</gene>
<proteinExistence type="predicted"/>
<dbReference type="Proteomes" id="UP001054945">
    <property type="component" value="Unassembled WGS sequence"/>
</dbReference>
<keyword evidence="3" id="KW-1185">Reference proteome</keyword>
<evidence type="ECO:0000313" key="3">
    <source>
        <dbReference type="Proteomes" id="UP001054945"/>
    </source>
</evidence>
<evidence type="ECO:0000313" key="2">
    <source>
        <dbReference type="EMBL" id="GIY20072.1"/>
    </source>
</evidence>
<evidence type="ECO:0000256" key="1">
    <source>
        <dbReference type="SAM" id="MobiDB-lite"/>
    </source>
</evidence>
<comment type="caution">
    <text evidence="2">The sequence shown here is derived from an EMBL/GenBank/DDBJ whole genome shotgun (WGS) entry which is preliminary data.</text>
</comment>
<feature type="region of interest" description="Disordered" evidence="1">
    <location>
        <begin position="188"/>
        <end position="213"/>
    </location>
</feature>
<feature type="region of interest" description="Disordered" evidence="1">
    <location>
        <begin position="92"/>
        <end position="115"/>
    </location>
</feature>
<sequence length="303" mass="34296">MKTLIEFVYGYVYTRERMSKKRILKNELNNVLEGTWNQRHLTTRKPFEVGHRIRLLMERSVLIHKMLRHAARFRNRRTIFNSPHPRLMHIKLGKRKSPASESSTSPTPGQFMPRHQLLGTPLSLSRRKSVQDPQPRMPAVGAEPGVFAQVRSTAPGRRPSRRGSHCLLARTWTRSIRWKPSLDVSFPSLQTPEPLQNGGLPSRLSEEECHPQAPGSPTVIITDADGAHTVVTSSRPPRDRRRSTSEVIPLIHRSPSCLASSYSAAFRLEREAKHTPLVVCKELSIVQGASSSIWVNRLAAIRI</sequence>
<reference evidence="2 3" key="1">
    <citation type="submission" date="2021-06" db="EMBL/GenBank/DDBJ databases">
        <title>Caerostris extrusa draft genome.</title>
        <authorList>
            <person name="Kono N."/>
            <person name="Arakawa K."/>
        </authorList>
    </citation>
    <scope>NUCLEOTIDE SEQUENCE [LARGE SCALE GENOMIC DNA]</scope>
</reference>
<protein>
    <submittedName>
        <fullName evidence="2">EB domain-containing protein</fullName>
    </submittedName>
</protein>
<name>A0AAV4RHZ8_CAEEX</name>
<organism evidence="2 3">
    <name type="scientific">Caerostris extrusa</name>
    <name type="common">Bark spider</name>
    <name type="synonym">Caerostris bankana</name>
    <dbReference type="NCBI Taxonomy" id="172846"/>
    <lineage>
        <taxon>Eukaryota</taxon>
        <taxon>Metazoa</taxon>
        <taxon>Ecdysozoa</taxon>
        <taxon>Arthropoda</taxon>
        <taxon>Chelicerata</taxon>
        <taxon>Arachnida</taxon>
        <taxon>Araneae</taxon>
        <taxon>Araneomorphae</taxon>
        <taxon>Entelegynae</taxon>
        <taxon>Araneoidea</taxon>
        <taxon>Araneidae</taxon>
        <taxon>Caerostris</taxon>
    </lineage>
</organism>
<feature type="compositionally biased region" description="Low complexity" evidence="1">
    <location>
        <begin position="99"/>
        <end position="108"/>
    </location>
</feature>